<gene>
    <name evidence="2" type="ORF">GPUH_LOCUS4381</name>
</gene>
<sequence>MDARRLGRISSSSAAAAALVLVKPFYKPLQRRPRSSTSPMTSTSMSSPQPGTVTATTTAMSAEGTCVAVPAEDGDGCAGDAAIESGDIAADSDDLNGTTESSLSRRRFLLPSMRCCFILAYLIGGDMKCDDRTTIEQVS</sequence>
<proteinExistence type="predicted"/>
<accession>A0A183D6N9</accession>
<keyword evidence="3" id="KW-1185">Reference proteome</keyword>
<organism evidence="4">
    <name type="scientific">Gongylonema pulchrum</name>
    <dbReference type="NCBI Taxonomy" id="637853"/>
    <lineage>
        <taxon>Eukaryota</taxon>
        <taxon>Metazoa</taxon>
        <taxon>Ecdysozoa</taxon>
        <taxon>Nematoda</taxon>
        <taxon>Chromadorea</taxon>
        <taxon>Rhabditida</taxon>
        <taxon>Spirurina</taxon>
        <taxon>Spiruromorpha</taxon>
        <taxon>Spiruroidea</taxon>
        <taxon>Gongylonematidae</taxon>
        <taxon>Gongylonema</taxon>
    </lineage>
</organism>
<dbReference type="AlphaFoldDB" id="A0A183D6N9"/>
<reference evidence="4" key="1">
    <citation type="submission" date="2016-06" db="UniProtKB">
        <authorList>
            <consortium name="WormBaseParasite"/>
        </authorList>
    </citation>
    <scope>IDENTIFICATION</scope>
</reference>
<protein>
    <submittedName>
        <fullName evidence="4">Secreted protein</fullName>
    </submittedName>
</protein>
<evidence type="ECO:0000256" key="1">
    <source>
        <dbReference type="SAM" id="MobiDB-lite"/>
    </source>
</evidence>
<reference evidence="2 3" key="2">
    <citation type="submission" date="2018-11" db="EMBL/GenBank/DDBJ databases">
        <authorList>
            <consortium name="Pathogen Informatics"/>
        </authorList>
    </citation>
    <scope>NUCLEOTIDE SEQUENCE [LARGE SCALE GENOMIC DNA]</scope>
</reference>
<dbReference type="Proteomes" id="UP000271098">
    <property type="component" value="Unassembled WGS sequence"/>
</dbReference>
<evidence type="ECO:0000313" key="4">
    <source>
        <dbReference type="WBParaSite" id="GPUH_0000438701-mRNA-1"/>
    </source>
</evidence>
<dbReference type="EMBL" id="UYRT01008222">
    <property type="protein sequence ID" value="VDK44501.1"/>
    <property type="molecule type" value="Genomic_DNA"/>
</dbReference>
<feature type="compositionally biased region" description="Low complexity" evidence="1">
    <location>
        <begin position="35"/>
        <end position="48"/>
    </location>
</feature>
<evidence type="ECO:0000313" key="3">
    <source>
        <dbReference type="Proteomes" id="UP000271098"/>
    </source>
</evidence>
<feature type="compositionally biased region" description="Polar residues" evidence="1">
    <location>
        <begin position="49"/>
        <end position="58"/>
    </location>
</feature>
<feature type="region of interest" description="Disordered" evidence="1">
    <location>
        <begin position="30"/>
        <end position="58"/>
    </location>
</feature>
<name>A0A183D6N9_9BILA</name>
<dbReference type="WBParaSite" id="GPUH_0000438701-mRNA-1">
    <property type="protein sequence ID" value="GPUH_0000438701-mRNA-1"/>
    <property type="gene ID" value="GPUH_0000438701"/>
</dbReference>
<evidence type="ECO:0000313" key="2">
    <source>
        <dbReference type="EMBL" id="VDK44501.1"/>
    </source>
</evidence>